<comment type="subcellular location">
    <subcellularLocation>
        <location evidence="1 7">Cell membrane</location>
        <topology evidence="1 7">Multi-pass membrane protein</topology>
    </subcellularLocation>
</comment>
<dbReference type="EMBL" id="BCNV01000001">
    <property type="protein sequence ID" value="GAS80507.1"/>
    <property type="molecule type" value="Genomic_DNA"/>
</dbReference>
<dbReference type="PANTHER" id="PTHR43744">
    <property type="entry name" value="ABC TRANSPORTER PERMEASE PROTEIN MG189-RELATED-RELATED"/>
    <property type="match status" value="1"/>
</dbReference>
<evidence type="ECO:0000256" key="6">
    <source>
        <dbReference type="ARBA" id="ARBA00023136"/>
    </source>
</evidence>
<keyword evidence="3" id="KW-1003">Cell membrane</keyword>
<protein>
    <submittedName>
        <fullName evidence="9">Binding-protein-dependent transport system innermembrane protein</fullName>
    </submittedName>
</protein>
<feature type="transmembrane region" description="Helical" evidence="7">
    <location>
        <begin position="78"/>
        <end position="97"/>
    </location>
</feature>
<dbReference type="Proteomes" id="UP000069697">
    <property type="component" value="Unassembled WGS sequence"/>
</dbReference>
<dbReference type="SUPFAM" id="SSF161098">
    <property type="entry name" value="MetI-like"/>
    <property type="match status" value="1"/>
</dbReference>
<dbReference type="AlphaFoldDB" id="A0A117I0E4"/>
<dbReference type="PROSITE" id="PS50928">
    <property type="entry name" value="ABC_TM1"/>
    <property type="match status" value="1"/>
</dbReference>
<dbReference type="CDD" id="cd06261">
    <property type="entry name" value="TM_PBP2"/>
    <property type="match status" value="1"/>
</dbReference>
<evidence type="ECO:0000313" key="9">
    <source>
        <dbReference type="EMBL" id="GAS80507.1"/>
    </source>
</evidence>
<dbReference type="GO" id="GO:0055085">
    <property type="term" value="P:transmembrane transport"/>
    <property type="evidence" value="ECO:0007669"/>
    <property type="project" value="InterPro"/>
</dbReference>
<keyword evidence="5 7" id="KW-1133">Transmembrane helix</keyword>
<comment type="similarity">
    <text evidence="7">Belongs to the binding-protein-dependent transport system permease family.</text>
</comment>
<accession>A0A117I0E4</accession>
<dbReference type="Gene3D" id="1.10.3720.10">
    <property type="entry name" value="MetI-like"/>
    <property type="match status" value="1"/>
</dbReference>
<evidence type="ECO:0000256" key="3">
    <source>
        <dbReference type="ARBA" id="ARBA00022475"/>
    </source>
</evidence>
<name>A0A117I0E4_PAEAM</name>
<dbReference type="InterPro" id="IPR035906">
    <property type="entry name" value="MetI-like_sf"/>
</dbReference>
<evidence type="ECO:0000313" key="10">
    <source>
        <dbReference type="Proteomes" id="UP000069697"/>
    </source>
</evidence>
<evidence type="ECO:0000256" key="4">
    <source>
        <dbReference type="ARBA" id="ARBA00022692"/>
    </source>
</evidence>
<evidence type="ECO:0000256" key="7">
    <source>
        <dbReference type="RuleBase" id="RU363032"/>
    </source>
</evidence>
<feature type="transmembrane region" description="Helical" evidence="7">
    <location>
        <begin position="12"/>
        <end position="34"/>
    </location>
</feature>
<comment type="caution">
    <text evidence="9">The sequence shown here is derived from an EMBL/GenBank/DDBJ whole genome shotgun (WGS) entry which is preliminary data.</text>
</comment>
<proteinExistence type="inferred from homology"/>
<gene>
    <name evidence="9" type="ORF">PAHA3_0577</name>
</gene>
<sequence length="290" mass="32209">MHRMKWSERIGQSLNVVTLGLLAVVMFFPLYYVFVVSFTDPGEYLQKKIVLFPERWSVEAYTYLLSTPAFARSLGNSAFLATVGTLCSLAVSSSLAYALSQKRFHFRKILMFLIVLTILFSPGIIPNYLLVRELGLINNIWALILPALANGWTVLLMKNFFDSLPAEISEAASIDGCSAIRTWYTIVLPLSMPALAAFGLFFAVGYWNQFFAALLYLNDSAKWPIQVLLQNMLLNASNIDLVAPGQQVETPPTEMLKMAAIIVAILPVLVVYPFIQKHFAKGALIGSVKG</sequence>
<feature type="transmembrane region" description="Helical" evidence="7">
    <location>
        <begin position="182"/>
        <end position="207"/>
    </location>
</feature>
<keyword evidence="2 7" id="KW-0813">Transport</keyword>
<keyword evidence="6 7" id="KW-0472">Membrane</keyword>
<dbReference type="RefSeq" id="WP_062833384.1">
    <property type="nucleotide sequence ID" value="NZ_BCNV01000001.1"/>
</dbReference>
<feature type="transmembrane region" description="Helical" evidence="7">
    <location>
        <begin position="255"/>
        <end position="275"/>
    </location>
</feature>
<dbReference type="GO" id="GO:0005886">
    <property type="term" value="C:plasma membrane"/>
    <property type="evidence" value="ECO:0007669"/>
    <property type="project" value="UniProtKB-SubCell"/>
</dbReference>
<keyword evidence="4 7" id="KW-0812">Transmembrane</keyword>
<feature type="transmembrane region" description="Helical" evidence="7">
    <location>
        <begin position="140"/>
        <end position="161"/>
    </location>
</feature>
<reference evidence="9 10" key="1">
    <citation type="journal article" date="2016" name="Genome Announc.">
        <title>Draft Genome Sequence of Paenibacillus amylolyticus Heshi-A3, Isolated from Fermented Rice Bran in a Japanese Fermented Seafood Dish.</title>
        <authorList>
            <person name="Akuzawa S."/>
            <person name="Nagaoka J."/>
            <person name="Kanekatsu M."/>
            <person name="Kubota E."/>
            <person name="Ohtake R."/>
            <person name="Suzuki T."/>
            <person name="Kanesaki Y."/>
        </authorList>
    </citation>
    <scope>NUCLEOTIDE SEQUENCE [LARGE SCALE GENOMIC DNA]</scope>
    <source>
        <strain evidence="9 10">Heshi-A3</strain>
    </source>
</reference>
<feature type="domain" description="ABC transmembrane type-1" evidence="8">
    <location>
        <begin position="74"/>
        <end position="274"/>
    </location>
</feature>
<organism evidence="9 10">
    <name type="scientific">Paenibacillus amylolyticus</name>
    <dbReference type="NCBI Taxonomy" id="1451"/>
    <lineage>
        <taxon>Bacteria</taxon>
        <taxon>Bacillati</taxon>
        <taxon>Bacillota</taxon>
        <taxon>Bacilli</taxon>
        <taxon>Bacillales</taxon>
        <taxon>Paenibacillaceae</taxon>
        <taxon>Paenibacillus</taxon>
    </lineage>
</organism>
<evidence type="ECO:0000259" key="8">
    <source>
        <dbReference type="PROSITE" id="PS50928"/>
    </source>
</evidence>
<evidence type="ECO:0000256" key="1">
    <source>
        <dbReference type="ARBA" id="ARBA00004651"/>
    </source>
</evidence>
<evidence type="ECO:0000256" key="2">
    <source>
        <dbReference type="ARBA" id="ARBA00022448"/>
    </source>
</evidence>
<evidence type="ECO:0000256" key="5">
    <source>
        <dbReference type="ARBA" id="ARBA00022989"/>
    </source>
</evidence>
<dbReference type="Pfam" id="PF00528">
    <property type="entry name" value="BPD_transp_1"/>
    <property type="match status" value="1"/>
</dbReference>
<feature type="transmembrane region" description="Helical" evidence="7">
    <location>
        <begin position="109"/>
        <end position="128"/>
    </location>
</feature>
<dbReference type="PANTHER" id="PTHR43744:SF9">
    <property type="entry name" value="POLYGALACTURONAN_RHAMNOGALACTURONAN TRANSPORT SYSTEM PERMEASE PROTEIN YTCP"/>
    <property type="match status" value="1"/>
</dbReference>
<reference evidence="10" key="2">
    <citation type="submission" date="2016-01" db="EMBL/GenBank/DDBJ databases">
        <title>Draft Genome Sequence of Paenibacillus amylolyticus Heshi-A3 that Was Isolated from Fermented Rice Bran with Aging Salted Mackerel, Which Was Named Heshiko as Traditional Fermented Seafood in Japan.</title>
        <authorList>
            <person name="Akuzawa S."/>
            <person name="Nakagawa J."/>
            <person name="Kanekatsu T."/>
            <person name="Kubota E."/>
            <person name="Ohtake R."/>
            <person name="Suzuki T."/>
            <person name="Kanesaki Y."/>
        </authorList>
    </citation>
    <scope>NUCLEOTIDE SEQUENCE [LARGE SCALE GENOMIC DNA]</scope>
    <source>
        <strain evidence="10">Heshi-A3</strain>
    </source>
</reference>
<dbReference type="InterPro" id="IPR000515">
    <property type="entry name" value="MetI-like"/>
</dbReference>